<evidence type="ECO:0000256" key="1">
    <source>
        <dbReference type="ARBA" id="ARBA00023004"/>
    </source>
</evidence>
<name>A0A6N9NHA2_9FLAO</name>
<dbReference type="InterPro" id="IPR038157">
    <property type="entry name" value="FeoA_core_dom"/>
</dbReference>
<keyword evidence="4" id="KW-1185">Reference proteome</keyword>
<sequence>MSNFIHLSEAKKGDFVRIESIDNEKLSVQLLCMGCMVGEIAHIEQIAPLGDPMMISIDGSLLSLRKSDAREVIVSQLKK</sequence>
<dbReference type="InterPro" id="IPR007167">
    <property type="entry name" value="Fe-transptr_FeoA-like"/>
</dbReference>
<dbReference type="PANTHER" id="PTHR42954">
    <property type="entry name" value="FE(2+) TRANSPORT PROTEIN A"/>
    <property type="match status" value="1"/>
</dbReference>
<keyword evidence="1" id="KW-0408">Iron</keyword>
<dbReference type="InterPro" id="IPR008988">
    <property type="entry name" value="Transcriptional_repressor_C"/>
</dbReference>
<evidence type="ECO:0000313" key="4">
    <source>
        <dbReference type="Proteomes" id="UP000470771"/>
    </source>
</evidence>
<dbReference type="RefSeq" id="WP_160632115.1">
    <property type="nucleotide sequence ID" value="NZ_WWNE01000004.1"/>
</dbReference>
<reference evidence="3 4" key="1">
    <citation type="submission" date="2019-12" db="EMBL/GenBank/DDBJ databases">
        <authorList>
            <person name="Zhao J."/>
        </authorList>
    </citation>
    <scope>NUCLEOTIDE SEQUENCE [LARGE SCALE GENOMIC DNA]</scope>
    <source>
        <strain evidence="3 4">S-15</strain>
    </source>
</reference>
<protein>
    <submittedName>
        <fullName evidence="3">Ferrous iron transport protein A</fullName>
    </submittedName>
</protein>
<dbReference type="Pfam" id="PF04023">
    <property type="entry name" value="FeoA"/>
    <property type="match status" value="1"/>
</dbReference>
<dbReference type="EMBL" id="WWNE01000004">
    <property type="protein sequence ID" value="NBG65204.1"/>
    <property type="molecule type" value="Genomic_DNA"/>
</dbReference>
<evidence type="ECO:0000313" key="3">
    <source>
        <dbReference type="EMBL" id="NBG65204.1"/>
    </source>
</evidence>
<dbReference type="PANTHER" id="PTHR42954:SF2">
    <property type="entry name" value="FE(2+) TRANSPORT PROTEIN A"/>
    <property type="match status" value="1"/>
</dbReference>
<gene>
    <name evidence="3" type="ORF">GQN54_03700</name>
</gene>
<dbReference type="SUPFAM" id="SSF50037">
    <property type="entry name" value="C-terminal domain of transcriptional repressors"/>
    <property type="match status" value="1"/>
</dbReference>
<dbReference type="Proteomes" id="UP000470771">
    <property type="component" value="Unassembled WGS sequence"/>
</dbReference>
<dbReference type="Gene3D" id="2.30.30.90">
    <property type="match status" value="1"/>
</dbReference>
<accession>A0A6N9NHA2</accession>
<dbReference type="SMART" id="SM00899">
    <property type="entry name" value="FeoA"/>
    <property type="match status" value="1"/>
</dbReference>
<dbReference type="InterPro" id="IPR052713">
    <property type="entry name" value="FeoA"/>
</dbReference>
<feature type="domain" description="Ferrous iron transporter FeoA-like" evidence="2">
    <location>
        <begin position="5"/>
        <end position="76"/>
    </location>
</feature>
<evidence type="ECO:0000259" key="2">
    <source>
        <dbReference type="SMART" id="SM00899"/>
    </source>
</evidence>
<dbReference type="AlphaFoldDB" id="A0A6N9NHA2"/>
<proteinExistence type="predicted"/>
<comment type="caution">
    <text evidence="3">The sequence shown here is derived from an EMBL/GenBank/DDBJ whole genome shotgun (WGS) entry which is preliminary data.</text>
</comment>
<organism evidence="3 4">
    <name type="scientific">Acidiluteibacter ferrifornacis</name>
    <dbReference type="NCBI Taxonomy" id="2692424"/>
    <lineage>
        <taxon>Bacteria</taxon>
        <taxon>Pseudomonadati</taxon>
        <taxon>Bacteroidota</taxon>
        <taxon>Flavobacteriia</taxon>
        <taxon>Flavobacteriales</taxon>
        <taxon>Cryomorphaceae</taxon>
        <taxon>Acidiluteibacter</taxon>
    </lineage>
</organism>
<dbReference type="GO" id="GO:0046914">
    <property type="term" value="F:transition metal ion binding"/>
    <property type="evidence" value="ECO:0007669"/>
    <property type="project" value="InterPro"/>
</dbReference>